<dbReference type="GO" id="GO:0003904">
    <property type="term" value="F:deoxyribodipyrimidine photo-lyase activity"/>
    <property type="evidence" value="ECO:0007669"/>
    <property type="project" value="TreeGrafter"/>
</dbReference>
<dbReference type="PANTHER" id="PTHR11455">
    <property type="entry name" value="CRYPTOCHROME"/>
    <property type="match status" value="1"/>
</dbReference>
<organism evidence="9 10">
    <name type="scientific">Gammaproteobacteria bacterium LSUCC0057</name>
    <dbReference type="NCBI Taxonomy" id="2559237"/>
    <lineage>
        <taxon>Bacteria</taxon>
        <taxon>Pseudomonadati</taxon>
        <taxon>Pseudomonadota</taxon>
        <taxon>Gammaproteobacteria</taxon>
        <taxon>Cellvibrionales</taxon>
        <taxon>Porticoccaceae</taxon>
        <taxon>SAR92 clade</taxon>
    </lineage>
</organism>
<dbReference type="InterPro" id="IPR005101">
    <property type="entry name" value="Cryptochr/Photolyase_FAD-bd"/>
</dbReference>
<dbReference type="Pfam" id="PF03441">
    <property type="entry name" value="FAD_binding_7"/>
    <property type="match status" value="1"/>
</dbReference>
<comment type="caution">
    <text evidence="9">The sequence shown here is derived from an EMBL/GenBank/DDBJ whole genome shotgun (WGS) entry which is preliminary data.</text>
</comment>
<name>A0A4Y8UNR4_9GAMM</name>
<dbReference type="PROSITE" id="PS00394">
    <property type="entry name" value="DNA_PHOTOLYASES_1_1"/>
    <property type="match status" value="1"/>
</dbReference>
<dbReference type="InterPro" id="IPR014729">
    <property type="entry name" value="Rossmann-like_a/b/a_fold"/>
</dbReference>
<dbReference type="GO" id="GO:0071949">
    <property type="term" value="F:FAD binding"/>
    <property type="evidence" value="ECO:0007669"/>
    <property type="project" value="TreeGrafter"/>
</dbReference>
<dbReference type="OrthoDB" id="9772484at2"/>
<dbReference type="InterPro" id="IPR036134">
    <property type="entry name" value="Crypto/Photolyase_FAD-like_sf"/>
</dbReference>
<dbReference type="Gene3D" id="3.40.50.620">
    <property type="entry name" value="HUPs"/>
    <property type="match status" value="1"/>
</dbReference>
<evidence type="ECO:0000256" key="3">
    <source>
        <dbReference type="ARBA" id="ARBA00022630"/>
    </source>
</evidence>
<dbReference type="PANTHER" id="PTHR11455:SF9">
    <property type="entry name" value="CRYPTOCHROME CIRCADIAN CLOCK 5 ISOFORM X1"/>
    <property type="match status" value="1"/>
</dbReference>
<dbReference type="Pfam" id="PF00875">
    <property type="entry name" value="DNA_photolyase"/>
    <property type="match status" value="1"/>
</dbReference>
<evidence type="ECO:0000256" key="1">
    <source>
        <dbReference type="ARBA" id="ARBA00001932"/>
    </source>
</evidence>
<evidence type="ECO:0000313" key="9">
    <source>
        <dbReference type="EMBL" id="TFH68933.1"/>
    </source>
</evidence>
<evidence type="ECO:0000259" key="8">
    <source>
        <dbReference type="PROSITE" id="PS51645"/>
    </source>
</evidence>
<dbReference type="AlphaFoldDB" id="A0A4Y8UNR4"/>
<dbReference type="GO" id="GO:0006139">
    <property type="term" value="P:nucleobase-containing compound metabolic process"/>
    <property type="evidence" value="ECO:0007669"/>
    <property type="project" value="UniProtKB-ARBA"/>
</dbReference>
<dbReference type="InterPro" id="IPR002081">
    <property type="entry name" value="Cryptochrome/DNA_photolyase_1"/>
</dbReference>
<dbReference type="GO" id="GO:0009416">
    <property type="term" value="P:response to light stimulus"/>
    <property type="evidence" value="ECO:0007669"/>
    <property type="project" value="TreeGrafter"/>
</dbReference>
<evidence type="ECO:0000256" key="4">
    <source>
        <dbReference type="ARBA" id="ARBA00022827"/>
    </source>
</evidence>
<sequence>MLQVVWFKRDLRSSDHAPLQVAAKHGPVLCLYVVERDYWQLPDTSDRQWQFVRESLQDLHHQLQALGAALQVVEGDLITTLNAIRAQHGPLALHSHEETGNLWSFARDTAVARWCRQQQVVWRQYKQFGVQRGSERNRDQWSQWRQQWLEQLPAPCAPITHSVATSAALAPAQWPQSVKTDPLPCPGRQPGGRTAGLALLQSFTQQRGEQYRGSLSRTDSAARHGSRLSAHLAYGTLSLREVCAATQRAQASATGRWRQSLAAFASRLWWHCHFIQKLESQPTIETTPQITVLQQLPSCSDLERLQRWQFGTTGWPLVDAAMRYLHHHGWVNFRMRAMLVSVATHTLQLPWQCVAEWLAGQFVDYEPGIHYPQVQMQSGLSWNPVLRIYNPTTQAQQLDPDGRFIRRWVPELANTPDAWLQQPWQLPTTLRQRFAGAADYPPPMVDHQLANRQRKAAIAAIEQREGIIRPSQRPAGSTNRRQRGSNPPARAVNKQQLSLF</sequence>
<evidence type="ECO:0000256" key="6">
    <source>
        <dbReference type="PIRSR" id="PIRSR602081-1"/>
    </source>
</evidence>
<feature type="domain" description="Photolyase/cryptochrome alpha/beta" evidence="8">
    <location>
        <begin position="1"/>
        <end position="130"/>
    </location>
</feature>
<dbReference type="InterPro" id="IPR018394">
    <property type="entry name" value="DNA_photolyase_1_CS_C"/>
</dbReference>
<dbReference type="Gene3D" id="1.10.579.10">
    <property type="entry name" value="DNA Cyclobutane Dipyrimidine Photolyase, subunit A, domain 3"/>
    <property type="match status" value="1"/>
</dbReference>
<dbReference type="PROSITE" id="PS51645">
    <property type="entry name" value="PHR_CRY_ALPHA_BETA"/>
    <property type="match status" value="1"/>
</dbReference>
<dbReference type="SUPFAM" id="SSF48173">
    <property type="entry name" value="Cryptochrome/photolyase FAD-binding domain"/>
    <property type="match status" value="1"/>
</dbReference>
<evidence type="ECO:0000256" key="7">
    <source>
        <dbReference type="SAM" id="MobiDB-lite"/>
    </source>
</evidence>
<keyword evidence="9" id="KW-0456">Lyase</keyword>
<dbReference type="Gene3D" id="1.25.40.80">
    <property type="match status" value="1"/>
</dbReference>
<dbReference type="InterPro" id="IPR006050">
    <property type="entry name" value="DNA_photolyase_N"/>
</dbReference>
<comment type="cofactor">
    <cofactor evidence="6">
        <name>FAD</name>
        <dbReference type="ChEBI" id="CHEBI:57692"/>
    </cofactor>
    <text evidence="6">Binds 1 FAD per subunit.</text>
</comment>
<dbReference type="InterPro" id="IPR036155">
    <property type="entry name" value="Crypto/Photolyase_N_sf"/>
</dbReference>
<dbReference type="GO" id="GO:0003677">
    <property type="term" value="F:DNA binding"/>
    <property type="evidence" value="ECO:0007669"/>
    <property type="project" value="TreeGrafter"/>
</dbReference>
<reference evidence="9 10" key="1">
    <citation type="submission" date="2019-03" db="EMBL/GenBank/DDBJ databases">
        <title>Draft genome of Gammaproteobacteria bacterium LSUCC0057, a member of the SAR92 clade.</title>
        <authorList>
            <person name="Lanclos V.C."/>
            <person name="Doiron C."/>
            <person name="Henson M.W."/>
            <person name="Thrash J.C."/>
        </authorList>
    </citation>
    <scope>NUCLEOTIDE SEQUENCE [LARGE SCALE GENOMIC DNA]</scope>
    <source>
        <strain evidence="9 10">LSUCC0057</strain>
    </source>
</reference>
<keyword evidence="4 6" id="KW-0274">FAD</keyword>
<evidence type="ECO:0000313" key="10">
    <source>
        <dbReference type="Proteomes" id="UP000298133"/>
    </source>
</evidence>
<accession>A0A4Y8UNR4</accession>
<comment type="cofactor">
    <cofactor evidence="1">
        <name>(6R)-5,10-methylene-5,6,7,8-tetrahydrofolate</name>
        <dbReference type="ChEBI" id="CHEBI:15636"/>
    </cofactor>
</comment>
<comment type="similarity">
    <text evidence="2">Belongs to the DNA photolyase class-1 family.</text>
</comment>
<keyword evidence="5" id="KW-0157">Chromophore</keyword>
<dbReference type="EMBL" id="SPIA01000001">
    <property type="protein sequence ID" value="TFH68933.1"/>
    <property type="molecule type" value="Genomic_DNA"/>
</dbReference>
<proteinExistence type="inferred from homology"/>
<gene>
    <name evidence="9" type="ORF">E3W66_03020</name>
</gene>
<keyword evidence="10" id="KW-1185">Reference proteome</keyword>
<feature type="binding site" evidence="6">
    <location>
        <position position="211"/>
    </location>
    <ligand>
        <name>FAD</name>
        <dbReference type="ChEBI" id="CHEBI:57692"/>
    </ligand>
</feature>
<dbReference type="GO" id="GO:0006950">
    <property type="term" value="P:response to stress"/>
    <property type="evidence" value="ECO:0007669"/>
    <property type="project" value="UniProtKB-ARBA"/>
</dbReference>
<evidence type="ECO:0000256" key="5">
    <source>
        <dbReference type="ARBA" id="ARBA00022991"/>
    </source>
</evidence>
<dbReference type="Proteomes" id="UP000298133">
    <property type="component" value="Unassembled WGS sequence"/>
</dbReference>
<feature type="binding site" evidence="6">
    <location>
        <position position="264"/>
    </location>
    <ligand>
        <name>FAD</name>
        <dbReference type="ChEBI" id="CHEBI:57692"/>
    </ligand>
</feature>
<dbReference type="SUPFAM" id="SSF52425">
    <property type="entry name" value="Cryptochrome/photolyase, N-terminal domain"/>
    <property type="match status" value="1"/>
</dbReference>
<feature type="region of interest" description="Disordered" evidence="7">
    <location>
        <begin position="464"/>
        <end position="500"/>
    </location>
</feature>
<evidence type="ECO:0000256" key="2">
    <source>
        <dbReference type="ARBA" id="ARBA00005862"/>
    </source>
</evidence>
<protein>
    <submittedName>
        <fullName evidence="9">Deoxyribodipyrimidine photolyase</fullName>
    </submittedName>
</protein>
<keyword evidence="3 6" id="KW-0285">Flavoprotein</keyword>